<proteinExistence type="predicted"/>
<protein>
    <submittedName>
        <fullName evidence="1">Uncharacterized protein</fullName>
    </submittedName>
</protein>
<dbReference type="AlphaFoldDB" id="A0A0X1KNI2"/>
<gene>
    <name evidence="1" type="ORF">X802_09520</name>
</gene>
<organism evidence="1 2">
    <name type="scientific">Thermococcus guaymasensis DSM 11113</name>
    <dbReference type="NCBI Taxonomy" id="1432656"/>
    <lineage>
        <taxon>Archaea</taxon>
        <taxon>Methanobacteriati</taxon>
        <taxon>Methanobacteriota</taxon>
        <taxon>Thermococci</taxon>
        <taxon>Thermococcales</taxon>
        <taxon>Thermococcaceae</taxon>
        <taxon>Thermococcus</taxon>
    </lineage>
</organism>
<dbReference type="PATRIC" id="fig|1432656.3.peg.1856"/>
<dbReference type="Proteomes" id="UP000062043">
    <property type="component" value="Chromosome"/>
</dbReference>
<dbReference type="KEGG" id="tgy:X802_09520"/>
<accession>A0A0X1KNI2</accession>
<keyword evidence="2" id="KW-1185">Reference proteome</keyword>
<sequence length="75" mass="8414">MQGIPLQRDYREGVSLQKRSGGARVIANPNVKAPNFGILTLQEHFRMQTSNNLLDRGITNFDETLQIKVSALTED</sequence>
<dbReference type="EMBL" id="CP007140">
    <property type="protein sequence ID" value="AJC72819.1"/>
    <property type="molecule type" value="Genomic_DNA"/>
</dbReference>
<evidence type="ECO:0000313" key="1">
    <source>
        <dbReference type="EMBL" id="AJC72819.1"/>
    </source>
</evidence>
<reference evidence="1 2" key="1">
    <citation type="submission" date="2014-01" db="EMBL/GenBank/DDBJ databases">
        <title>Genome sequencing of Thermococcus guaymasensis.</title>
        <authorList>
            <person name="Zhang X."/>
            <person name="Alvare G."/>
            <person name="Fristensky B."/>
            <person name="Chen L."/>
            <person name="Suen T."/>
            <person name="Chen Q."/>
            <person name="Ma K."/>
        </authorList>
    </citation>
    <scope>NUCLEOTIDE SEQUENCE [LARGE SCALE GENOMIC DNA]</scope>
    <source>
        <strain evidence="1 2">DSM 11113</strain>
    </source>
</reference>
<name>A0A0X1KNI2_9EURY</name>
<evidence type="ECO:0000313" key="2">
    <source>
        <dbReference type="Proteomes" id="UP000062043"/>
    </source>
</evidence>